<evidence type="ECO:0000313" key="1">
    <source>
        <dbReference type="EMBL" id="RHN07180.1"/>
    </source>
</evidence>
<dbReference type="RefSeq" id="WP_118412423.1">
    <property type="nucleotide sequence ID" value="NZ_QRPI01000004.1"/>
</dbReference>
<gene>
    <name evidence="1" type="ORF">DWZ31_11415</name>
</gene>
<dbReference type="InterPro" id="IPR010022">
    <property type="entry name" value="XkdX"/>
</dbReference>
<reference evidence="1 2" key="1">
    <citation type="submission" date="2018-08" db="EMBL/GenBank/DDBJ databases">
        <title>A genome reference for cultivated species of the human gut microbiota.</title>
        <authorList>
            <person name="Zou Y."/>
            <person name="Xue W."/>
            <person name="Luo G."/>
        </authorList>
    </citation>
    <scope>NUCLEOTIDE SEQUENCE [LARGE SCALE GENOMIC DNA]</scope>
    <source>
        <strain evidence="1 2">AF31-21AC</strain>
    </source>
</reference>
<dbReference type="Pfam" id="PF09693">
    <property type="entry name" value="Phage_XkdX"/>
    <property type="match status" value="1"/>
</dbReference>
<accession>A0A3R6P4G9</accession>
<dbReference type="Proteomes" id="UP000283586">
    <property type="component" value="Unassembled WGS sequence"/>
</dbReference>
<sequence>MSKNYEKVKNYYDKGLWNENRVHNAVGKWITPEEYEQITGKVYTEEEDA</sequence>
<organism evidence="1 2">
    <name type="scientific">Roseburia intestinalis</name>
    <dbReference type="NCBI Taxonomy" id="166486"/>
    <lineage>
        <taxon>Bacteria</taxon>
        <taxon>Bacillati</taxon>
        <taxon>Bacillota</taxon>
        <taxon>Clostridia</taxon>
        <taxon>Lachnospirales</taxon>
        <taxon>Lachnospiraceae</taxon>
        <taxon>Roseburia</taxon>
    </lineage>
</organism>
<dbReference type="EMBL" id="QRQN01000013">
    <property type="protein sequence ID" value="RHN07180.1"/>
    <property type="molecule type" value="Genomic_DNA"/>
</dbReference>
<comment type="caution">
    <text evidence="1">The sequence shown here is derived from an EMBL/GenBank/DDBJ whole genome shotgun (WGS) entry which is preliminary data.</text>
</comment>
<name>A0A3R6P4G9_9FIRM</name>
<proteinExistence type="predicted"/>
<evidence type="ECO:0000313" key="2">
    <source>
        <dbReference type="Proteomes" id="UP000283586"/>
    </source>
</evidence>
<protein>
    <submittedName>
        <fullName evidence="1">XkdX family protein</fullName>
    </submittedName>
</protein>
<dbReference type="AlphaFoldDB" id="A0A3R6P4G9"/>